<dbReference type="InParanoid" id="F2LVF7"/>
<dbReference type="AlphaFoldDB" id="F2LVF7"/>
<keyword evidence="1" id="KW-1133">Transmembrane helix</keyword>
<protein>
    <recommendedName>
        <fullName evidence="4">DUF2905 domain-containing protein</fullName>
    </recommendedName>
</protein>
<evidence type="ECO:0000313" key="3">
    <source>
        <dbReference type="Proteomes" id="UP000008139"/>
    </source>
</evidence>
<reference evidence="2 3" key="1">
    <citation type="journal article" date="2011" name="Stand. Genomic Sci.">
        <title>Complete genome sequence of the thermophilic sulfur-reducer Hippea maritima type strain (MH(2)).</title>
        <authorList>
            <person name="Huntemann M."/>
            <person name="Lu M."/>
            <person name="Nolan M."/>
            <person name="Lapidus A."/>
            <person name="Lucas S."/>
            <person name="Hammon N."/>
            <person name="Deshpande S."/>
            <person name="Cheng J.F."/>
            <person name="Tapia R."/>
            <person name="Han C."/>
            <person name="Goodwin L."/>
            <person name="Pitluck S."/>
            <person name="Liolios K."/>
            <person name="Pagani I."/>
            <person name="Ivanova N."/>
            <person name="Ovchinikova G."/>
            <person name="Pati A."/>
            <person name="Chen A."/>
            <person name="Palaniappan K."/>
            <person name="Land M."/>
            <person name="Hauser L."/>
            <person name="Jeffries C.D."/>
            <person name="Detter J.C."/>
            <person name="Brambilla E.M."/>
            <person name="Rohde M."/>
            <person name="Spring S."/>
            <person name="Goker M."/>
            <person name="Woyke T."/>
            <person name="Bristow J."/>
            <person name="Eisen J.A."/>
            <person name="Markowitz V."/>
            <person name="Hugenholtz P."/>
            <person name="Kyrpides N.C."/>
            <person name="Klenk H.P."/>
            <person name="Mavromatis K."/>
        </authorList>
    </citation>
    <scope>NUCLEOTIDE SEQUENCE [LARGE SCALE GENOMIC DNA]</scope>
    <source>
        <strain evidence="3">ATCC 700847 / DSM 10411 / MH2</strain>
    </source>
</reference>
<dbReference type="Pfam" id="PF11146">
    <property type="entry name" value="DUF2905"/>
    <property type="match status" value="1"/>
</dbReference>
<dbReference type="eggNOG" id="COG3071">
    <property type="taxonomic scope" value="Bacteria"/>
</dbReference>
<dbReference type="KEGG" id="hmr:Hipma_0771"/>
<evidence type="ECO:0008006" key="4">
    <source>
        <dbReference type="Google" id="ProtNLM"/>
    </source>
</evidence>
<sequence>MSGFGKIFLILGVIFIIVGVLFSYLPNITKIPFGRLPGDIVIKKDNFTFYFPLASSIILSIILTVIFYFLGKLK</sequence>
<dbReference type="RefSeq" id="WP_013681782.1">
    <property type="nucleotide sequence ID" value="NC_015318.1"/>
</dbReference>
<organism evidence="2 3">
    <name type="scientific">Hippea maritima (strain ATCC 700847 / DSM 10411 / MH2)</name>
    <dbReference type="NCBI Taxonomy" id="760142"/>
    <lineage>
        <taxon>Bacteria</taxon>
        <taxon>Pseudomonadati</taxon>
        <taxon>Campylobacterota</taxon>
        <taxon>Desulfurellia</taxon>
        <taxon>Desulfurellales</taxon>
        <taxon>Hippeaceae</taxon>
        <taxon>Hippea</taxon>
    </lineage>
</organism>
<dbReference type="PANTHER" id="PTHR36443">
    <property type="entry name" value="BSR5223 PROTEIN"/>
    <property type="match status" value="1"/>
</dbReference>
<keyword evidence="1" id="KW-0472">Membrane</keyword>
<reference evidence="3" key="2">
    <citation type="submission" date="2011-03" db="EMBL/GenBank/DDBJ databases">
        <title>The complete genome of Hippea maritima DSM 10411.</title>
        <authorList>
            <consortium name="US DOE Joint Genome Institute (JGI-PGF)"/>
            <person name="Lucas S."/>
            <person name="Copeland A."/>
            <person name="Lapidus A."/>
            <person name="Bruce D."/>
            <person name="Goodwin L."/>
            <person name="Pitluck S."/>
            <person name="Peters L."/>
            <person name="Kyrpides N."/>
            <person name="Mavromatis K."/>
            <person name="Pagani I."/>
            <person name="Ivanova N."/>
            <person name="Mikhailova N."/>
            <person name="Lu M."/>
            <person name="Detter J.C."/>
            <person name="Tapia R."/>
            <person name="Han C."/>
            <person name="Land M."/>
            <person name="Hauser L."/>
            <person name="Markowitz V."/>
            <person name="Cheng J.-F."/>
            <person name="Hugenholtz P."/>
            <person name="Woyke T."/>
            <person name="Wu D."/>
            <person name="Spring S."/>
            <person name="Schroeder M."/>
            <person name="Brambilla E."/>
            <person name="Klenk H.-P."/>
            <person name="Eisen J.A."/>
        </authorList>
    </citation>
    <scope>NUCLEOTIDE SEQUENCE [LARGE SCALE GENOMIC DNA]</scope>
    <source>
        <strain evidence="3">ATCC 700847 / DSM 10411 / MH2</strain>
    </source>
</reference>
<dbReference type="HOGENOM" id="CLU_181383_0_0_7"/>
<name>F2LVF7_HIPMA</name>
<keyword evidence="3" id="KW-1185">Reference proteome</keyword>
<evidence type="ECO:0000256" key="1">
    <source>
        <dbReference type="SAM" id="Phobius"/>
    </source>
</evidence>
<feature type="transmembrane region" description="Helical" evidence="1">
    <location>
        <begin position="7"/>
        <end position="27"/>
    </location>
</feature>
<dbReference type="PANTHER" id="PTHR36443:SF1">
    <property type="entry name" value="BSR5223 PROTEIN"/>
    <property type="match status" value="1"/>
</dbReference>
<gene>
    <name evidence="2" type="ordered locus">Hipma_0771</name>
</gene>
<evidence type="ECO:0000313" key="2">
    <source>
        <dbReference type="EMBL" id="AEA33741.1"/>
    </source>
</evidence>
<dbReference type="STRING" id="760142.Hipma_0771"/>
<feature type="transmembrane region" description="Helical" evidence="1">
    <location>
        <begin position="47"/>
        <end position="70"/>
    </location>
</feature>
<proteinExistence type="predicted"/>
<keyword evidence="1" id="KW-0812">Transmembrane</keyword>
<dbReference type="Proteomes" id="UP000008139">
    <property type="component" value="Chromosome"/>
</dbReference>
<dbReference type="OrthoDB" id="9811610at2"/>
<dbReference type="EMBL" id="CP002606">
    <property type="protein sequence ID" value="AEA33741.1"/>
    <property type="molecule type" value="Genomic_DNA"/>
</dbReference>
<accession>F2LVF7</accession>
<dbReference type="InterPro" id="IPR021320">
    <property type="entry name" value="DUF2905"/>
</dbReference>